<reference evidence="2 3" key="1">
    <citation type="submission" date="2016-12" db="EMBL/GenBank/DDBJ databases">
        <title>The genomes of Aspergillus section Nigri reveals drivers in fungal speciation.</title>
        <authorList>
            <consortium name="DOE Joint Genome Institute"/>
            <person name="Vesth T.C."/>
            <person name="Nybo J."/>
            <person name="Theobald S."/>
            <person name="Brandl J."/>
            <person name="Frisvad J.C."/>
            <person name="Nielsen K.F."/>
            <person name="Lyhne E.K."/>
            <person name="Kogle M.E."/>
            <person name="Kuo A."/>
            <person name="Riley R."/>
            <person name="Clum A."/>
            <person name="Nolan M."/>
            <person name="Lipzen A."/>
            <person name="Salamov A."/>
            <person name="Henrissat B."/>
            <person name="Wiebenga A."/>
            <person name="De Vries R.P."/>
            <person name="Grigoriev I.V."/>
            <person name="Mortensen U.H."/>
            <person name="Andersen M.R."/>
            <person name="Baker S.E."/>
        </authorList>
    </citation>
    <scope>NUCLEOTIDE SEQUENCE [LARGE SCALE GENOMIC DNA]</scope>
    <source>
        <strain evidence="2 3">CBS 115572</strain>
    </source>
</reference>
<evidence type="ECO:0000256" key="1">
    <source>
        <dbReference type="SAM" id="MobiDB-lite"/>
    </source>
</evidence>
<dbReference type="RefSeq" id="XP_025472744.1">
    <property type="nucleotide sequence ID" value="XM_025615375.1"/>
</dbReference>
<dbReference type="EMBL" id="MSFK01000002">
    <property type="protein sequence ID" value="PWY95983.1"/>
    <property type="molecule type" value="Genomic_DNA"/>
</dbReference>
<organism evidence="2 3">
    <name type="scientific">Aspergillus sclerotioniger CBS 115572</name>
    <dbReference type="NCBI Taxonomy" id="1450535"/>
    <lineage>
        <taxon>Eukaryota</taxon>
        <taxon>Fungi</taxon>
        <taxon>Dikarya</taxon>
        <taxon>Ascomycota</taxon>
        <taxon>Pezizomycotina</taxon>
        <taxon>Eurotiomycetes</taxon>
        <taxon>Eurotiomycetidae</taxon>
        <taxon>Eurotiales</taxon>
        <taxon>Aspergillaceae</taxon>
        <taxon>Aspergillus</taxon>
        <taxon>Aspergillus subgen. Circumdati</taxon>
    </lineage>
</organism>
<proteinExistence type="predicted"/>
<feature type="region of interest" description="Disordered" evidence="1">
    <location>
        <begin position="1"/>
        <end position="35"/>
    </location>
</feature>
<dbReference type="OrthoDB" id="4508584at2759"/>
<protein>
    <submittedName>
        <fullName evidence="2">Uncharacterized protein</fullName>
    </submittedName>
</protein>
<evidence type="ECO:0000313" key="3">
    <source>
        <dbReference type="Proteomes" id="UP000246702"/>
    </source>
</evidence>
<keyword evidence="3" id="KW-1185">Reference proteome</keyword>
<evidence type="ECO:0000313" key="2">
    <source>
        <dbReference type="EMBL" id="PWY95983.1"/>
    </source>
</evidence>
<sequence length="362" mass="40940">MTDPQSSERRKTGMLRPVVSGRKKAYPKSEPNRKKRATTIEALVAENQLLADGTDTGGSYFAESTPIVLHNPFSLNSTQLKDPRYSLMVEPIVLSANSSPVPGRYGIGKNYSIPYSPNRRSQRIANQGGSPNYARIAFPMRRFRVAAPRVGEKPAKAPIQPTPSTLPQTPAVVQNTDLPPVWLSEQQIASFWNQCLRDYLSYGEATDKAHAYNLRIRSDNLVTEQQASPIAQCRKFGTADDIGFFKLQFRDLSTVADLDCWKLGEVLLIKRLPAAYQYKSDGTAKAIHGAVVVGEYIRFYKSLEVGKVSIIEFENHQDTLHMEANYLTITEHLTAIRQEWTREKAEPEPEEWMTWINEDYWE</sequence>
<dbReference type="Proteomes" id="UP000246702">
    <property type="component" value="Unassembled WGS sequence"/>
</dbReference>
<dbReference type="GeneID" id="37117518"/>
<gene>
    <name evidence="2" type="ORF">BO94DRAFT_581132</name>
</gene>
<comment type="caution">
    <text evidence="2">The sequence shown here is derived from an EMBL/GenBank/DDBJ whole genome shotgun (WGS) entry which is preliminary data.</text>
</comment>
<dbReference type="AlphaFoldDB" id="A0A317XBQ8"/>
<accession>A0A317XBQ8</accession>
<feature type="compositionally biased region" description="Basic and acidic residues" evidence="1">
    <location>
        <begin position="1"/>
        <end position="11"/>
    </location>
</feature>
<name>A0A317XBQ8_9EURO</name>